<dbReference type="PROSITE" id="PS00455">
    <property type="entry name" value="AMP_BINDING"/>
    <property type="match status" value="1"/>
</dbReference>
<comment type="catalytic activity">
    <reaction evidence="5">
        <text>3-(methylsulfanyl)propanoate + ATP + CoA = 3-(methylsulfanyl)propanoyl-CoA + AMP + diphosphate</text>
        <dbReference type="Rhea" id="RHEA:43052"/>
        <dbReference type="ChEBI" id="CHEBI:30616"/>
        <dbReference type="ChEBI" id="CHEBI:33019"/>
        <dbReference type="ChEBI" id="CHEBI:49016"/>
        <dbReference type="ChEBI" id="CHEBI:57287"/>
        <dbReference type="ChEBI" id="CHEBI:82815"/>
        <dbReference type="ChEBI" id="CHEBI:456215"/>
        <dbReference type="EC" id="6.2.1.44"/>
    </reaction>
    <physiologicalReaction direction="left-to-right" evidence="5">
        <dbReference type="Rhea" id="RHEA:43053"/>
    </physiologicalReaction>
</comment>
<dbReference type="Gene3D" id="3.40.50.12780">
    <property type="entry name" value="N-terminal domain of ligase-like"/>
    <property type="match status" value="1"/>
</dbReference>
<evidence type="ECO:0000313" key="12">
    <source>
        <dbReference type="Proteomes" id="UP000056905"/>
    </source>
</evidence>
<dbReference type="PANTHER" id="PTHR43859">
    <property type="entry name" value="ACYL-ACTIVATING ENZYME"/>
    <property type="match status" value="1"/>
</dbReference>
<accession>A0A0N7JHS4</accession>
<dbReference type="AlphaFoldDB" id="A0A0N7JHS4"/>
<dbReference type="NCBIfam" id="NF004837">
    <property type="entry name" value="PRK06187.1"/>
    <property type="match status" value="1"/>
</dbReference>
<dbReference type="Pfam" id="PF07386">
    <property type="entry name" value="DUF1499"/>
    <property type="match status" value="1"/>
</dbReference>
<dbReference type="PANTHER" id="PTHR43859:SF4">
    <property type="entry name" value="BUTANOATE--COA LIGASE AAE1-RELATED"/>
    <property type="match status" value="1"/>
</dbReference>
<dbReference type="InterPro" id="IPR000873">
    <property type="entry name" value="AMP-dep_synth/lig_dom"/>
</dbReference>
<keyword evidence="8" id="KW-0812">Transmembrane</keyword>
<proteinExistence type="inferred from homology"/>
<feature type="transmembrane region" description="Helical" evidence="8">
    <location>
        <begin position="774"/>
        <end position="795"/>
    </location>
</feature>
<keyword evidence="12" id="KW-1185">Reference proteome</keyword>
<evidence type="ECO:0000259" key="9">
    <source>
        <dbReference type="Pfam" id="PF00501"/>
    </source>
</evidence>
<protein>
    <recommendedName>
        <fullName evidence="7">3-methylmercaptopropionyl-CoA ligase</fullName>
        <ecNumber evidence="6">6.2.1.44</ecNumber>
    </recommendedName>
</protein>
<dbReference type="InterPro" id="IPR010865">
    <property type="entry name" value="DUF1499"/>
</dbReference>
<evidence type="ECO:0000256" key="8">
    <source>
        <dbReference type="SAM" id="Phobius"/>
    </source>
</evidence>
<dbReference type="Proteomes" id="UP000056905">
    <property type="component" value="Chromosome"/>
</dbReference>
<evidence type="ECO:0000259" key="10">
    <source>
        <dbReference type="Pfam" id="PF13193"/>
    </source>
</evidence>
<reference evidence="11 12" key="1">
    <citation type="submission" date="2015-10" db="EMBL/GenBank/DDBJ databases">
        <title>Conservation of the essential genome among Caulobacter and Brevundimonas species.</title>
        <authorList>
            <person name="Scott D."/>
            <person name="Ely B."/>
        </authorList>
    </citation>
    <scope>NUCLEOTIDE SEQUENCE [LARGE SCALE GENOMIC DNA]</scope>
    <source>
        <strain evidence="11 12">CB4</strain>
    </source>
</reference>
<dbReference type="OrthoDB" id="9803968at2"/>
<feature type="domain" description="AMP-dependent synthetase/ligase" evidence="9">
    <location>
        <begin position="19"/>
        <end position="407"/>
    </location>
</feature>
<evidence type="ECO:0000256" key="5">
    <source>
        <dbReference type="ARBA" id="ARBA00051915"/>
    </source>
</evidence>
<dbReference type="GO" id="GO:0016874">
    <property type="term" value="F:ligase activity"/>
    <property type="evidence" value="ECO:0007669"/>
    <property type="project" value="UniProtKB-KW"/>
</dbReference>
<dbReference type="Pfam" id="PF00501">
    <property type="entry name" value="AMP-binding"/>
    <property type="match status" value="1"/>
</dbReference>
<keyword evidence="8" id="KW-1133">Transmembrane helix</keyword>
<evidence type="ECO:0000256" key="4">
    <source>
        <dbReference type="ARBA" id="ARBA00023098"/>
    </source>
</evidence>
<organism evidence="11 12">
    <name type="scientific">Caulobacter henricii</name>
    <dbReference type="NCBI Taxonomy" id="69395"/>
    <lineage>
        <taxon>Bacteria</taxon>
        <taxon>Pseudomonadati</taxon>
        <taxon>Pseudomonadota</taxon>
        <taxon>Alphaproteobacteria</taxon>
        <taxon>Caulobacterales</taxon>
        <taxon>Caulobacteraceae</taxon>
        <taxon>Caulobacter</taxon>
    </lineage>
</organism>
<dbReference type="EC" id="6.2.1.44" evidence="6"/>
<evidence type="ECO:0000313" key="11">
    <source>
        <dbReference type="EMBL" id="ALL14202.1"/>
    </source>
</evidence>
<feature type="domain" description="AMP-binding enzyme C-terminal" evidence="10">
    <location>
        <begin position="456"/>
        <end position="531"/>
    </location>
</feature>
<keyword evidence="8" id="KW-0472">Membrane</keyword>
<comment type="similarity">
    <text evidence="1">Belongs to the ATP-dependent AMP-binding enzyme family.</text>
</comment>
<gene>
    <name evidence="11" type="ORF">AQ619_13115</name>
</gene>
<dbReference type="KEGG" id="chq:AQ619_13115"/>
<evidence type="ECO:0000256" key="7">
    <source>
        <dbReference type="ARBA" id="ARBA00067668"/>
    </source>
</evidence>
<dbReference type="RefSeq" id="WP_062148376.1">
    <property type="nucleotide sequence ID" value="NZ_CP013002.1"/>
</dbReference>
<name>A0A0N7JHS4_9CAUL</name>
<dbReference type="InterPro" id="IPR045851">
    <property type="entry name" value="AMP-bd_C_sf"/>
</dbReference>
<evidence type="ECO:0000256" key="1">
    <source>
        <dbReference type="ARBA" id="ARBA00006432"/>
    </source>
</evidence>
<dbReference type="Pfam" id="PF13193">
    <property type="entry name" value="AMP-binding_C"/>
    <property type="match status" value="1"/>
</dbReference>
<dbReference type="SUPFAM" id="SSF56801">
    <property type="entry name" value="Acetyl-CoA synthetase-like"/>
    <property type="match status" value="1"/>
</dbReference>
<keyword evidence="3" id="KW-0276">Fatty acid metabolism</keyword>
<dbReference type="GO" id="GO:0006631">
    <property type="term" value="P:fatty acid metabolic process"/>
    <property type="evidence" value="ECO:0007669"/>
    <property type="project" value="UniProtKB-KW"/>
</dbReference>
<dbReference type="InterPro" id="IPR020845">
    <property type="entry name" value="AMP-binding_CS"/>
</dbReference>
<dbReference type="FunFam" id="3.30.300.30:FF:000008">
    <property type="entry name" value="2,3-dihydroxybenzoate-AMP ligase"/>
    <property type="match status" value="1"/>
</dbReference>
<feature type="transmembrane region" description="Helical" evidence="8">
    <location>
        <begin position="702"/>
        <end position="727"/>
    </location>
</feature>
<feature type="transmembrane region" description="Helical" evidence="8">
    <location>
        <begin position="747"/>
        <end position="767"/>
    </location>
</feature>
<dbReference type="InterPro" id="IPR025110">
    <property type="entry name" value="AMP-bd_C"/>
</dbReference>
<dbReference type="InterPro" id="IPR042099">
    <property type="entry name" value="ANL_N_sf"/>
</dbReference>
<keyword evidence="2" id="KW-0436">Ligase</keyword>
<dbReference type="STRING" id="69395.AQ619_13115"/>
<evidence type="ECO:0000256" key="2">
    <source>
        <dbReference type="ARBA" id="ARBA00022598"/>
    </source>
</evidence>
<evidence type="ECO:0000256" key="3">
    <source>
        <dbReference type="ARBA" id="ARBA00022832"/>
    </source>
</evidence>
<evidence type="ECO:0000256" key="6">
    <source>
        <dbReference type="ARBA" id="ARBA00066616"/>
    </source>
</evidence>
<dbReference type="Gene3D" id="3.30.300.30">
    <property type="match status" value="1"/>
</dbReference>
<sequence length="952" mass="101331">MQGLMQHGALTVDKIIDHAAQWHGSREIVTRSVEGPIVRTTYGAIRDRAKRVSNALLSLGIKPGDRVATLAWNTGRHMEAWYGIMGIGAVCHTLNPRLFPEQIAWIADHAGDRVLFTDLTFLPIVAAILPKVPSIEHVVVFTDGQHMPAFAPASEAPHFKGVHCFETLVDSHGADCAWGGFDEGTAAGLCYTSGTTGDPKGVMYSHRSNFLHTFITLQPDVMGLSQRDTILPVVPMFHANAWGVAFSAPATGCKMVLPGAKMDGASIYELLDSEGVTFSAAVPTVWQMLLQHLRDNDLKLPVLKKVVIGGAACPEHIIRAFQEDYDVEVVHAWGMTETSPVGTLSVLTDELVKLPYDQQMPYRLKQGRPPLGVELKLTDDAGQRLPHDGKSFGNLKIKGPTIAGAYFRGAGGNILDDEGFFDTGDVATIDGHGFMQITDRAKDVVKSGGEWISTIEIENIAAGHPKAALAAVIGVPHPKWDERPILLIKLKDGETATREEFLEFLQGKIAKWWMPDDVLFVDDIPLGATGKIDKKLIRQRLKDYVLPSAVAAAPTLAAADGGQAARIYAPDPVETPPDVEAIASGELEAGSVHVETVPAAIALTPVLAVEAEDLPPPEDLGELPAGPEAEPVSLLADEAAEEQPLRLHEPVAEPTPVATPVAALAEDLPFAVPLTPGDRRRAKAAETKTAARAGKAPGWVPLFLDLALLIALVPGLLVAVGALGVKFGLLDLPLGYNLMAQDWAPKIAYLGVATGALSLIIALMVGFGIFWKRVVLILVITIATIATMVGVNAVGGQAPPVHDVATDWKTPLDFSDAALAARGSSSQAVEADPSLPVGSVVFAGRRVADVNAETCPVARPLVVERTPADAYEAAKAAVLASGLTLITDDPMDGRLEATGRSYWYGLVDDLVVRVRPDAAGARVDMRSIGREGGTDLGRNCRRIQGLLTAIKG</sequence>
<dbReference type="NCBIfam" id="NF004674">
    <property type="entry name" value="PRK06018.1"/>
    <property type="match status" value="1"/>
</dbReference>
<dbReference type="EMBL" id="CP013002">
    <property type="protein sequence ID" value="ALL14202.1"/>
    <property type="molecule type" value="Genomic_DNA"/>
</dbReference>
<dbReference type="CDD" id="cd12119">
    <property type="entry name" value="ttLC_FACS_AlkK_like"/>
    <property type="match status" value="1"/>
</dbReference>
<keyword evidence="4" id="KW-0443">Lipid metabolism</keyword>